<sequence>MILINTAQLGAPPVMDLSFLGGLFGGLPAGPMEECRDANTAPIIWSKITPDTLNHPNSGVGYGILQTLDSLGVGPTGKRYVPANTVMQEWVFQQAFLTDGTMMARQKINVLPWTPWGICWQRLGIK</sequence>
<dbReference type="AlphaFoldDB" id="A0A760BFQ4"/>
<name>A0A760BFQ4_SALER</name>
<comment type="caution">
    <text evidence="1">The sequence shown here is derived from an EMBL/GenBank/DDBJ whole genome shotgun (WGS) entry which is preliminary data.</text>
</comment>
<protein>
    <submittedName>
        <fullName evidence="1">Uncharacterized protein</fullName>
    </submittedName>
</protein>
<proteinExistence type="predicted"/>
<dbReference type="EMBL" id="DAAXRP010000019">
    <property type="protein sequence ID" value="HAG2284129.1"/>
    <property type="molecule type" value="Genomic_DNA"/>
</dbReference>
<organism evidence="1">
    <name type="scientific">Salmonella enterica</name>
    <name type="common">Salmonella choleraesuis</name>
    <dbReference type="NCBI Taxonomy" id="28901"/>
    <lineage>
        <taxon>Bacteria</taxon>
        <taxon>Pseudomonadati</taxon>
        <taxon>Pseudomonadota</taxon>
        <taxon>Gammaproteobacteria</taxon>
        <taxon>Enterobacterales</taxon>
        <taxon>Enterobacteriaceae</taxon>
        <taxon>Salmonella</taxon>
    </lineage>
</organism>
<reference evidence="1" key="2">
    <citation type="submission" date="2020-02" db="EMBL/GenBank/DDBJ databases">
        <authorList>
            <consortium name="NCBI Pathogen Detection Project"/>
        </authorList>
    </citation>
    <scope>NUCLEOTIDE SEQUENCE</scope>
    <source>
        <strain evidence="1">MA.CK_94/00001630</strain>
    </source>
</reference>
<reference evidence="1" key="1">
    <citation type="journal article" date="2018" name="Genome Biol.">
        <title>SKESA: strategic k-mer extension for scrupulous assemblies.</title>
        <authorList>
            <person name="Souvorov A."/>
            <person name="Agarwala R."/>
            <person name="Lipman D.J."/>
        </authorList>
    </citation>
    <scope>NUCLEOTIDE SEQUENCE</scope>
    <source>
        <strain evidence="1">MA.CK_94/00001630</strain>
    </source>
</reference>
<accession>A0A760BFQ4</accession>
<gene>
    <name evidence="1" type="ORF">G8W61_004496</name>
</gene>
<evidence type="ECO:0000313" key="1">
    <source>
        <dbReference type="EMBL" id="HAG2284129.1"/>
    </source>
</evidence>